<dbReference type="EMBL" id="CCFA01003155">
    <property type="protein sequence ID" value="CDS00865.1"/>
    <property type="molecule type" value="Genomic_DNA"/>
</dbReference>
<evidence type="ECO:0008006" key="7">
    <source>
        <dbReference type="Google" id="ProtNLM"/>
    </source>
</evidence>
<gene>
    <name evidence="4" type="primary">SSCI53040.1</name>
    <name evidence="5" type="ORF">SPSC_03181</name>
</gene>
<reference evidence="4" key="2">
    <citation type="submission" date="2014-06" db="EMBL/GenBank/DDBJ databases">
        <authorList>
            <person name="Berkman J.Paul."/>
        </authorList>
    </citation>
    <scope>NUCLEOTIDE SEQUENCE [LARGE SCALE GENOMIC DNA]</scope>
</reference>
<dbReference type="GO" id="GO:0032259">
    <property type="term" value="P:methylation"/>
    <property type="evidence" value="ECO:0007669"/>
    <property type="project" value="UniProtKB-KW"/>
</dbReference>
<reference evidence="5" key="1">
    <citation type="submission" date="2014-06" db="EMBL/GenBank/DDBJ databases">
        <authorList>
            <person name="Ju J."/>
            <person name="Zhang J."/>
        </authorList>
    </citation>
    <scope>NUCLEOTIDE SEQUENCE</scope>
    <source>
        <strain evidence="5">SscI8</strain>
    </source>
</reference>
<protein>
    <recommendedName>
        <fullName evidence="7">Methyltransferase domain-containing protein</fullName>
    </recommendedName>
</protein>
<comment type="similarity">
    <text evidence="1">Belongs to the methyltransferase superfamily.</text>
</comment>
<proteinExistence type="inferred from homology"/>
<evidence type="ECO:0000256" key="1">
    <source>
        <dbReference type="ARBA" id="ARBA00008361"/>
    </source>
</evidence>
<evidence type="ECO:0000256" key="3">
    <source>
        <dbReference type="ARBA" id="ARBA00022679"/>
    </source>
</evidence>
<dbReference type="InterPro" id="IPR051419">
    <property type="entry name" value="Lys/N-term_MeTrsfase_sf"/>
</dbReference>
<dbReference type="AlphaFoldDB" id="A0A0F7RWV6"/>
<accession>A0A0F7RWV6</accession>
<dbReference type="PANTHER" id="PTHR12176">
    <property type="entry name" value="SAM-DEPENDENT METHYLTRANSFERASE SUPERFAMILY PROTEIN"/>
    <property type="match status" value="1"/>
</dbReference>
<evidence type="ECO:0000313" key="5">
    <source>
        <dbReference type="EMBL" id="CDS82362.1"/>
    </source>
</evidence>
<keyword evidence="6" id="KW-1185">Reference proteome</keyword>
<dbReference type="InterPro" id="IPR029063">
    <property type="entry name" value="SAM-dependent_MTases_sf"/>
</dbReference>
<evidence type="ECO:0000256" key="2">
    <source>
        <dbReference type="ARBA" id="ARBA00022603"/>
    </source>
</evidence>
<sequence>MSSTPSHRVGTALSYHLSTYWDSRFATDPREQHGFEWLSSTSSLLAHLPPTLLLRNPPIRILHIGVGTSRLSLDIVRFWQQHSPEDWKERARNVVNVDFSQNSVDFQRRAEREFLQEAGEEGEEVLMEYNVLDLLDWEQVRAALGGELFDVVLDKSTTDSISTGEDTAFQSIVTSSDAYHPTLLQLSTQRKGKEVGVATTQLLGINLAAVVQKGGVWLCHSYSSARWEDVILPKDAEGKELWPWSEVSTTPVAVESSNPNAPQVCHYTYTLQRT</sequence>
<dbReference type="STRING" id="49012.A0A0F7RWV6"/>
<dbReference type="Proteomes" id="UP000242770">
    <property type="component" value="Unassembled WGS sequence"/>
</dbReference>
<evidence type="ECO:0000313" key="6">
    <source>
        <dbReference type="Proteomes" id="UP000242770"/>
    </source>
</evidence>
<dbReference type="GO" id="GO:0008168">
    <property type="term" value="F:methyltransferase activity"/>
    <property type="evidence" value="ECO:0007669"/>
    <property type="project" value="UniProtKB-KW"/>
</dbReference>
<keyword evidence="3" id="KW-0808">Transferase</keyword>
<dbReference type="SUPFAM" id="SSF53335">
    <property type="entry name" value="S-adenosyl-L-methionine-dependent methyltransferases"/>
    <property type="match status" value="1"/>
</dbReference>
<dbReference type="PANTHER" id="PTHR12176:SF84">
    <property type="entry name" value="METHYLTRANSFERASE DOMAIN-CONTAINING PROTEIN"/>
    <property type="match status" value="1"/>
</dbReference>
<keyword evidence="2" id="KW-0489">Methyltransferase</keyword>
<reference evidence="6" key="3">
    <citation type="submission" date="2014-06" db="EMBL/GenBank/DDBJ databases">
        <authorList>
            <person name="Berkman P.J."/>
        </authorList>
    </citation>
    <scope>NUCLEOTIDE SEQUENCE [LARGE SCALE GENOMIC DNA]</scope>
</reference>
<dbReference type="EMBL" id="LK056665">
    <property type="protein sequence ID" value="CDS82362.1"/>
    <property type="molecule type" value="Genomic_DNA"/>
</dbReference>
<dbReference type="Gene3D" id="3.40.50.150">
    <property type="entry name" value="Vaccinia Virus protein VP39"/>
    <property type="match status" value="1"/>
</dbReference>
<evidence type="ECO:0000313" key="4">
    <source>
        <dbReference type="EMBL" id="CDS00865.1"/>
    </source>
</evidence>
<dbReference type="OrthoDB" id="411785at2759"/>
<organism evidence="4 6">
    <name type="scientific">Sporisorium scitamineum</name>
    <dbReference type="NCBI Taxonomy" id="49012"/>
    <lineage>
        <taxon>Eukaryota</taxon>
        <taxon>Fungi</taxon>
        <taxon>Dikarya</taxon>
        <taxon>Basidiomycota</taxon>
        <taxon>Ustilaginomycotina</taxon>
        <taxon>Ustilaginomycetes</taxon>
        <taxon>Ustilaginales</taxon>
        <taxon>Ustilaginaceae</taxon>
        <taxon>Sporisorium</taxon>
    </lineage>
</organism>
<name>A0A0F7RWV6_9BASI</name>